<dbReference type="EMBL" id="OX596105">
    <property type="protein sequence ID" value="CAI9700409.1"/>
    <property type="molecule type" value="Genomic_DNA"/>
</dbReference>
<reference evidence="1" key="1">
    <citation type="submission" date="2023-05" db="EMBL/GenBank/DDBJ databases">
        <authorList>
            <consortium name="ELIXIR-Norway"/>
        </authorList>
    </citation>
    <scope>NUCLEOTIDE SEQUENCE</scope>
</reference>
<organism evidence="1 2">
    <name type="scientific">Rangifer tarandus platyrhynchus</name>
    <name type="common">Svalbard reindeer</name>
    <dbReference type="NCBI Taxonomy" id="3082113"/>
    <lineage>
        <taxon>Eukaryota</taxon>
        <taxon>Metazoa</taxon>
        <taxon>Chordata</taxon>
        <taxon>Craniata</taxon>
        <taxon>Vertebrata</taxon>
        <taxon>Euteleostomi</taxon>
        <taxon>Mammalia</taxon>
        <taxon>Eutheria</taxon>
        <taxon>Laurasiatheria</taxon>
        <taxon>Artiodactyla</taxon>
        <taxon>Ruminantia</taxon>
        <taxon>Pecora</taxon>
        <taxon>Cervidae</taxon>
        <taxon>Odocoileinae</taxon>
        <taxon>Rangifer</taxon>
    </lineage>
</organism>
<proteinExistence type="predicted"/>
<evidence type="ECO:0000313" key="1">
    <source>
        <dbReference type="EMBL" id="CAI9700409.1"/>
    </source>
</evidence>
<accession>A0ACB0EJK3</accession>
<name>A0ACB0EJK3_RANTA</name>
<evidence type="ECO:0000313" key="2">
    <source>
        <dbReference type="Proteomes" id="UP001162501"/>
    </source>
</evidence>
<protein>
    <submittedName>
        <fullName evidence="1">Uncharacterized protein</fullName>
    </submittedName>
</protein>
<sequence length="141" mass="14730">MGRGCRAQPAGALAPPSSRCPGVRRQLGSAQGQQELAAPGIGRNLESVTGGLVTAGGSRLDFADARDCMFVPPPPKFTVETYPPSKVTVFRGVPGVAFSSLATGRMAGLAEGLGYLRVSRAPRDTDGDDDNDDDIDKNRIK</sequence>
<gene>
    <name evidence="1" type="ORF">MRATA1EN3_LOCUS11622</name>
</gene>
<dbReference type="Proteomes" id="UP001162501">
    <property type="component" value="Chromosome 21"/>
</dbReference>